<sequence>MADSDGKPTYAVHDLGDGKIMRLAGGFPIEGFKSGLQYQAKGNDLYVVTYPKCGTTMTQHTAYLILNDGVPLSADQRLDIVWPHLEEVGGDFVEDKGTVLDGYK</sequence>
<dbReference type="InterPro" id="IPR027417">
    <property type="entry name" value="P-loop_NTPase"/>
</dbReference>
<dbReference type="EMBL" id="AGNL01045788">
    <property type="protein sequence ID" value="EJK48486.1"/>
    <property type="molecule type" value="Genomic_DNA"/>
</dbReference>
<dbReference type="eggNOG" id="KOG1584">
    <property type="taxonomic scope" value="Eukaryota"/>
</dbReference>
<protein>
    <recommendedName>
        <fullName evidence="3">Sulfotransferase domain-containing protein</fullName>
    </recommendedName>
</protein>
<evidence type="ECO:0000313" key="2">
    <source>
        <dbReference type="Proteomes" id="UP000266841"/>
    </source>
</evidence>
<evidence type="ECO:0000313" key="1">
    <source>
        <dbReference type="EMBL" id="EJK48486.1"/>
    </source>
</evidence>
<dbReference type="Gene3D" id="3.40.50.300">
    <property type="entry name" value="P-loop containing nucleotide triphosphate hydrolases"/>
    <property type="match status" value="1"/>
</dbReference>
<keyword evidence="2" id="KW-1185">Reference proteome</keyword>
<comment type="caution">
    <text evidence="1">The sequence shown here is derived from an EMBL/GenBank/DDBJ whole genome shotgun (WGS) entry which is preliminary data.</text>
</comment>
<dbReference type="Proteomes" id="UP000266841">
    <property type="component" value="Unassembled WGS sequence"/>
</dbReference>
<organism evidence="1 2">
    <name type="scientific">Thalassiosira oceanica</name>
    <name type="common">Marine diatom</name>
    <dbReference type="NCBI Taxonomy" id="159749"/>
    <lineage>
        <taxon>Eukaryota</taxon>
        <taxon>Sar</taxon>
        <taxon>Stramenopiles</taxon>
        <taxon>Ochrophyta</taxon>
        <taxon>Bacillariophyta</taxon>
        <taxon>Coscinodiscophyceae</taxon>
        <taxon>Thalassiosirophycidae</taxon>
        <taxon>Thalassiosirales</taxon>
        <taxon>Thalassiosiraceae</taxon>
        <taxon>Thalassiosira</taxon>
    </lineage>
</organism>
<dbReference type="OrthoDB" id="205623at2759"/>
<evidence type="ECO:0008006" key="3">
    <source>
        <dbReference type="Google" id="ProtNLM"/>
    </source>
</evidence>
<dbReference type="SUPFAM" id="SSF52540">
    <property type="entry name" value="P-loop containing nucleoside triphosphate hydrolases"/>
    <property type="match status" value="1"/>
</dbReference>
<proteinExistence type="predicted"/>
<name>K0RHR8_THAOC</name>
<feature type="non-terminal residue" evidence="1">
    <location>
        <position position="104"/>
    </location>
</feature>
<dbReference type="AlphaFoldDB" id="K0RHR8"/>
<gene>
    <name evidence="1" type="ORF">THAOC_32711</name>
</gene>
<accession>K0RHR8</accession>
<reference evidence="1 2" key="1">
    <citation type="journal article" date="2012" name="Genome Biol.">
        <title>Genome and low-iron response of an oceanic diatom adapted to chronic iron limitation.</title>
        <authorList>
            <person name="Lommer M."/>
            <person name="Specht M."/>
            <person name="Roy A.S."/>
            <person name="Kraemer L."/>
            <person name="Andreson R."/>
            <person name="Gutowska M.A."/>
            <person name="Wolf J."/>
            <person name="Bergner S.V."/>
            <person name="Schilhabel M.B."/>
            <person name="Klostermeier U.C."/>
            <person name="Beiko R.G."/>
            <person name="Rosenstiel P."/>
            <person name="Hippler M."/>
            <person name="Laroche J."/>
        </authorList>
    </citation>
    <scope>NUCLEOTIDE SEQUENCE [LARGE SCALE GENOMIC DNA]</scope>
    <source>
        <strain evidence="1 2">CCMP1005</strain>
    </source>
</reference>